<dbReference type="KEGG" id="csn:Cyast_1414"/>
<dbReference type="InterPro" id="IPR011994">
    <property type="entry name" value="Cytidylate_kinase_dom"/>
</dbReference>
<feature type="binding site" evidence="15">
    <location>
        <begin position="147"/>
        <end position="150"/>
    </location>
    <ligand>
        <name>ATP</name>
        <dbReference type="ChEBI" id="CHEBI:30616"/>
    </ligand>
</feature>
<dbReference type="AlphaFoldDB" id="K9YMN4"/>
<comment type="function">
    <text evidence="15">Catalyzes the condensation of pantoate with beta-alanine in an ATP-dependent reaction via a pantoyl-adenylate intermediate.</text>
</comment>
<dbReference type="InterPro" id="IPR003721">
    <property type="entry name" value="Pantoate_ligase"/>
</dbReference>
<dbReference type="Gene3D" id="3.40.50.620">
    <property type="entry name" value="HUPs"/>
    <property type="match status" value="1"/>
</dbReference>
<organism evidence="17 18">
    <name type="scientific">Cyanobacterium stanieri (strain ATCC 29140 / PCC 7202)</name>
    <dbReference type="NCBI Taxonomy" id="292563"/>
    <lineage>
        <taxon>Bacteria</taxon>
        <taxon>Bacillati</taxon>
        <taxon>Cyanobacteriota</taxon>
        <taxon>Cyanophyceae</taxon>
        <taxon>Oscillatoriophycideae</taxon>
        <taxon>Chroococcales</taxon>
        <taxon>Geminocystaceae</taxon>
        <taxon>Cyanobacterium</taxon>
    </lineage>
</organism>
<dbReference type="InterPro" id="IPR042176">
    <property type="entry name" value="Pantoate_ligase_C"/>
</dbReference>
<evidence type="ECO:0000256" key="5">
    <source>
        <dbReference type="ARBA" id="ARBA00022598"/>
    </source>
</evidence>
<evidence type="ECO:0000256" key="12">
    <source>
        <dbReference type="ARBA" id="ARBA00047615"/>
    </source>
</evidence>
<evidence type="ECO:0000256" key="9">
    <source>
        <dbReference type="ARBA" id="ARBA00022777"/>
    </source>
</evidence>
<dbReference type="HOGENOM" id="CLU_037427_0_0_3"/>
<evidence type="ECO:0000313" key="18">
    <source>
        <dbReference type="Proteomes" id="UP000010483"/>
    </source>
</evidence>
<dbReference type="PANTHER" id="PTHR21299:SF2">
    <property type="entry name" value="CYTIDYLATE KINASE"/>
    <property type="match status" value="1"/>
</dbReference>
<feature type="binding site" evidence="15">
    <location>
        <position position="176"/>
    </location>
    <ligand>
        <name>ATP</name>
        <dbReference type="ChEBI" id="CHEBI:30616"/>
    </ligand>
</feature>
<evidence type="ECO:0000256" key="2">
    <source>
        <dbReference type="ARBA" id="ARBA00009256"/>
    </source>
</evidence>
<evidence type="ECO:0000256" key="11">
    <source>
        <dbReference type="ARBA" id="ARBA00023268"/>
    </source>
</evidence>
<keyword evidence="8 15" id="KW-0547">Nucleotide-binding</keyword>
<comment type="catalytic activity">
    <reaction evidence="13 15">
        <text>(R)-pantoate + beta-alanine + ATP = (R)-pantothenate + AMP + diphosphate + H(+)</text>
        <dbReference type="Rhea" id="RHEA:10912"/>
        <dbReference type="ChEBI" id="CHEBI:15378"/>
        <dbReference type="ChEBI" id="CHEBI:15980"/>
        <dbReference type="ChEBI" id="CHEBI:29032"/>
        <dbReference type="ChEBI" id="CHEBI:30616"/>
        <dbReference type="ChEBI" id="CHEBI:33019"/>
        <dbReference type="ChEBI" id="CHEBI:57966"/>
        <dbReference type="ChEBI" id="CHEBI:456215"/>
        <dbReference type="EC" id="6.3.2.1"/>
    </reaction>
</comment>
<dbReference type="Pfam" id="PF02224">
    <property type="entry name" value="Cytidylate_kin"/>
    <property type="match status" value="1"/>
</dbReference>
<comment type="pathway">
    <text evidence="1 15">Cofactor biosynthesis; (R)-pantothenate biosynthesis; (R)-pantothenate from (R)-pantoate and beta-alanine: step 1/1.</text>
</comment>
<dbReference type="EC" id="6.3.2.1" evidence="15"/>
<dbReference type="UniPathway" id="UPA00028">
    <property type="reaction ID" value="UER00005"/>
</dbReference>
<dbReference type="HAMAP" id="MF_00158">
    <property type="entry name" value="PanC"/>
    <property type="match status" value="1"/>
</dbReference>
<evidence type="ECO:0000256" key="7">
    <source>
        <dbReference type="ARBA" id="ARBA00022679"/>
    </source>
</evidence>
<keyword evidence="6 15" id="KW-0566">Pantothenate biosynthesis</keyword>
<dbReference type="GO" id="GO:0015940">
    <property type="term" value="P:pantothenate biosynthetic process"/>
    <property type="evidence" value="ECO:0007669"/>
    <property type="project" value="UniProtKB-UniRule"/>
</dbReference>
<dbReference type="EMBL" id="CP003940">
    <property type="protein sequence ID" value="AFZ47378.1"/>
    <property type="molecule type" value="Genomic_DNA"/>
</dbReference>
<keyword evidence="7 15" id="KW-0808">Transferase</keyword>
<dbReference type="Gene3D" id="3.40.50.300">
    <property type="entry name" value="P-loop containing nucleotide triphosphate hydrolases"/>
    <property type="match status" value="1"/>
</dbReference>
<dbReference type="PATRIC" id="fig|292563.3.peg.1480"/>
<evidence type="ECO:0000256" key="3">
    <source>
        <dbReference type="ARBA" id="ARBA00009427"/>
    </source>
</evidence>
<comment type="similarity">
    <text evidence="3">Belongs to the cytidylate kinase family. Type 1 subfamily.</text>
</comment>
<evidence type="ECO:0000259" key="16">
    <source>
        <dbReference type="Pfam" id="PF02224"/>
    </source>
</evidence>
<comment type="catalytic activity">
    <reaction evidence="12 15">
        <text>dCMP + ATP = dCDP + ADP</text>
        <dbReference type="Rhea" id="RHEA:25094"/>
        <dbReference type="ChEBI" id="CHEBI:30616"/>
        <dbReference type="ChEBI" id="CHEBI:57566"/>
        <dbReference type="ChEBI" id="CHEBI:58593"/>
        <dbReference type="ChEBI" id="CHEBI:456216"/>
        <dbReference type="EC" id="2.7.4.25"/>
    </reaction>
</comment>
<evidence type="ECO:0000256" key="10">
    <source>
        <dbReference type="ARBA" id="ARBA00022840"/>
    </source>
</evidence>
<feature type="active site" description="Proton donor" evidence="15">
    <location>
        <position position="35"/>
    </location>
</feature>
<dbReference type="GO" id="GO:0005524">
    <property type="term" value="F:ATP binding"/>
    <property type="evidence" value="ECO:0007669"/>
    <property type="project" value="UniProtKB-UniRule"/>
</dbReference>
<keyword evidence="11 15" id="KW-0511">Multifunctional enzyme</keyword>
<feature type="binding site" evidence="15">
    <location>
        <position position="153"/>
    </location>
    <ligand>
        <name>(R)-pantoate</name>
        <dbReference type="ChEBI" id="CHEBI:15980"/>
    </ligand>
</feature>
<proteinExistence type="inferred from homology"/>
<feature type="binding site" evidence="15">
    <location>
        <position position="59"/>
    </location>
    <ligand>
        <name>beta-alanine</name>
        <dbReference type="ChEBI" id="CHEBI:57966"/>
    </ligand>
</feature>
<dbReference type="PANTHER" id="PTHR21299">
    <property type="entry name" value="CYTIDYLATE KINASE/PANTOATE-BETA-ALANINE LIGASE"/>
    <property type="match status" value="1"/>
</dbReference>
<comment type="similarity">
    <text evidence="15">In the N-terminal section; belongs to the pantothenate synthetase family.</text>
</comment>
<feature type="domain" description="Cytidylate kinase" evidence="16">
    <location>
        <begin position="286"/>
        <end position="501"/>
    </location>
</feature>
<feature type="binding site" evidence="15">
    <location>
        <begin position="184"/>
        <end position="187"/>
    </location>
    <ligand>
        <name>ATP</name>
        <dbReference type="ChEBI" id="CHEBI:30616"/>
    </ligand>
</feature>
<reference evidence="18" key="1">
    <citation type="journal article" date="2013" name="Proc. Natl. Acad. Sci. U.S.A.">
        <title>Improving the coverage of the cyanobacterial phylum using diversity-driven genome sequencing.</title>
        <authorList>
            <person name="Shih P.M."/>
            <person name="Wu D."/>
            <person name="Latifi A."/>
            <person name="Axen S.D."/>
            <person name="Fewer D.P."/>
            <person name="Talla E."/>
            <person name="Calteau A."/>
            <person name="Cai F."/>
            <person name="Tandeau de Marsac N."/>
            <person name="Rippka R."/>
            <person name="Herdman M."/>
            <person name="Sivonen K."/>
            <person name="Coursin T."/>
            <person name="Laurent T."/>
            <person name="Goodwin L."/>
            <person name="Nolan M."/>
            <person name="Davenport K.W."/>
            <person name="Han C.S."/>
            <person name="Rubin E.M."/>
            <person name="Eisen J.A."/>
            <person name="Woyke T."/>
            <person name="Gugger M."/>
            <person name="Kerfeld C.A."/>
        </authorList>
    </citation>
    <scope>NUCLEOTIDE SEQUENCE [LARGE SCALE GENOMIC DNA]</scope>
    <source>
        <strain evidence="18">ATCC 29140 / PCC 7202</strain>
    </source>
</reference>
<evidence type="ECO:0000256" key="8">
    <source>
        <dbReference type="ARBA" id="ARBA00022741"/>
    </source>
</evidence>
<dbReference type="InterPro" id="IPR003136">
    <property type="entry name" value="Cytidylate_kin"/>
</dbReference>
<dbReference type="GO" id="GO:0006220">
    <property type="term" value="P:pyrimidine nucleotide metabolic process"/>
    <property type="evidence" value="ECO:0007669"/>
    <property type="project" value="UniProtKB-UniRule"/>
</dbReference>
<accession>K9YMN4</accession>
<evidence type="ECO:0000256" key="4">
    <source>
        <dbReference type="ARBA" id="ARBA00022490"/>
    </source>
</evidence>
<keyword evidence="18" id="KW-1185">Reference proteome</keyword>
<keyword evidence="4 15" id="KW-0963">Cytoplasm</keyword>
<sequence>MYIVRKIGELKNILTDLDRGKIGFVPTMGALHSGHESLIKRARLSTDFVVVSIFVNPLQFGLNEDLDQYPRQLAKDEEICRNLGVGLLFIPSEGDMKTLQGDTTFVVPPISMMSALCGKYREGHFQGVATIVTKLLNLVNPDVAFFGQKDAQQVAIIRRMVDDLFIPVKIESCPIIREDSGLALSSRNQYLNPVQKQEATVLYKSLQVAHDAFLAGERKVRVLLDLAMEELRQVSTIEVQYLDIVDPVNLQPLDTITKEGLMAIAAYCGTTRLIDNVMLKVKKPIIAIDGPAGAGKSTISRKLAHELGLLYLDTGAMYRAITWLVMDKGIPLDDTHAIALEVEKATIELSPSDDLKLPVTVRVNQRDVTKEIRTPAVTKNVSHIAAQKAVRAKLVKLQQVYGKQGGIIAEGRDIGTNVFTNANLKIFLTASVNARAKRRSHDLRQQGETNIDLPQLEKDIAQRDFLDSTRELAPLQQAPDAIALNTDNLSIEEVTEKIKQFIAGSEK</sequence>
<dbReference type="Gene3D" id="3.30.1300.10">
    <property type="entry name" value="Pantoate-beta-alanine ligase, C-terminal domain"/>
    <property type="match status" value="1"/>
</dbReference>
<keyword evidence="9 15" id="KW-0418">Kinase</keyword>
<feature type="region of interest" description="Pantoate--beta-alanine ligase" evidence="15">
    <location>
        <begin position="1"/>
        <end position="277"/>
    </location>
</feature>
<comment type="catalytic activity">
    <reaction evidence="14 15">
        <text>CMP + ATP = CDP + ADP</text>
        <dbReference type="Rhea" id="RHEA:11600"/>
        <dbReference type="ChEBI" id="CHEBI:30616"/>
        <dbReference type="ChEBI" id="CHEBI:58069"/>
        <dbReference type="ChEBI" id="CHEBI:60377"/>
        <dbReference type="ChEBI" id="CHEBI:456216"/>
        <dbReference type="EC" id="2.7.4.25"/>
    </reaction>
</comment>
<dbReference type="HAMAP" id="MF_00238">
    <property type="entry name" value="Cytidyl_kinase_type1"/>
    <property type="match status" value="1"/>
</dbReference>
<feature type="binding site" evidence="15">
    <location>
        <begin position="28"/>
        <end position="35"/>
    </location>
    <ligand>
        <name>ATP</name>
        <dbReference type="ChEBI" id="CHEBI:30616"/>
    </ligand>
</feature>
<dbReference type="Pfam" id="PF02569">
    <property type="entry name" value="Pantoate_ligase"/>
    <property type="match status" value="1"/>
</dbReference>
<dbReference type="eggNOG" id="COG0283">
    <property type="taxonomic scope" value="Bacteria"/>
</dbReference>
<dbReference type="GO" id="GO:0005829">
    <property type="term" value="C:cytosol"/>
    <property type="evidence" value="ECO:0007669"/>
    <property type="project" value="TreeGrafter"/>
</dbReference>
<dbReference type="NCBIfam" id="TIGR00018">
    <property type="entry name" value="panC"/>
    <property type="match status" value="1"/>
</dbReference>
<comment type="similarity">
    <text evidence="15">In the C-terminal section; belongs to the cytidylate kinase family. Type 1 subfamily.</text>
</comment>
<feature type="binding site" evidence="15">
    <location>
        <position position="59"/>
    </location>
    <ligand>
        <name>(R)-pantoate</name>
        <dbReference type="ChEBI" id="CHEBI:15980"/>
    </ligand>
</feature>
<dbReference type="GO" id="GO:0036431">
    <property type="term" value="F:dCMP kinase activity"/>
    <property type="evidence" value="ECO:0007669"/>
    <property type="project" value="InterPro"/>
</dbReference>
<dbReference type="CDD" id="cd02020">
    <property type="entry name" value="CMPK"/>
    <property type="match status" value="1"/>
</dbReference>
<dbReference type="GO" id="GO:0015949">
    <property type="term" value="P:nucleobase-containing small molecule interconversion"/>
    <property type="evidence" value="ECO:0007669"/>
    <property type="project" value="TreeGrafter"/>
</dbReference>
<evidence type="ECO:0000313" key="17">
    <source>
        <dbReference type="EMBL" id="AFZ47378.1"/>
    </source>
</evidence>
<dbReference type="EC" id="2.7.4.25" evidence="15"/>
<dbReference type="NCBIfam" id="TIGR00017">
    <property type="entry name" value="cmk"/>
    <property type="match status" value="1"/>
</dbReference>
<dbReference type="SUPFAM" id="SSF52540">
    <property type="entry name" value="P-loop containing nucleoside triphosphate hydrolases"/>
    <property type="match status" value="1"/>
</dbReference>
<dbReference type="Proteomes" id="UP000010483">
    <property type="component" value="Chromosome"/>
</dbReference>
<keyword evidence="10 15" id="KW-0067">ATP-binding</keyword>
<evidence type="ECO:0000256" key="6">
    <source>
        <dbReference type="ARBA" id="ARBA00022655"/>
    </source>
</evidence>
<comment type="function">
    <text evidence="15">Catalyzes the transfer of a phosphate group from ATP to either CMP or dCMP to form CDP or dCDP and ADP, respectively.</text>
</comment>
<comment type="similarity">
    <text evidence="2">Belongs to the pantothenate synthetase family.</text>
</comment>
<gene>
    <name evidence="15" type="primary">panC/cmk</name>
    <name evidence="17" type="ordered locus">Cyast_1414</name>
</gene>
<evidence type="ECO:0000256" key="13">
    <source>
        <dbReference type="ARBA" id="ARBA00048258"/>
    </source>
</evidence>
<evidence type="ECO:0000256" key="15">
    <source>
        <dbReference type="HAMAP-Rule" id="MF_01349"/>
    </source>
</evidence>
<dbReference type="InterPro" id="IPR027417">
    <property type="entry name" value="P-loop_NTPase"/>
</dbReference>
<name>K9YMN4_CYASC</name>
<dbReference type="GO" id="GO:0004592">
    <property type="term" value="F:pantoate-beta-alanine ligase activity"/>
    <property type="evidence" value="ECO:0007669"/>
    <property type="project" value="UniProtKB-UniRule"/>
</dbReference>
<evidence type="ECO:0000256" key="14">
    <source>
        <dbReference type="ARBA" id="ARBA00048478"/>
    </source>
</evidence>
<dbReference type="InterPro" id="IPR014729">
    <property type="entry name" value="Rossmann-like_a/b/a_fold"/>
</dbReference>
<evidence type="ECO:0000256" key="1">
    <source>
        <dbReference type="ARBA" id="ARBA00004990"/>
    </source>
</evidence>
<dbReference type="eggNOG" id="COG0414">
    <property type="taxonomic scope" value="Bacteria"/>
</dbReference>
<dbReference type="SUPFAM" id="SSF52374">
    <property type="entry name" value="Nucleotidylyl transferase"/>
    <property type="match status" value="1"/>
</dbReference>
<comment type="subcellular location">
    <subcellularLocation>
        <location evidence="15">Cytoplasm</location>
    </subcellularLocation>
</comment>
<dbReference type="STRING" id="292563.Cyast_1414"/>
<feature type="region of interest" description="Cytidylate kinase" evidence="15">
    <location>
        <begin position="278"/>
        <end position="507"/>
    </location>
</feature>
<keyword evidence="5 15" id="KW-0436">Ligase</keyword>
<dbReference type="InterPro" id="IPR024894">
    <property type="entry name" value="Pantoate_ligase/cytidylate_kin"/>
</dbReference>
<protein>
    <recommendedName>
        <fullName evidence="15">Bifunctional pantoate ligase/cytidylate kinase</fullName>
    </recommendedName>
    <domain>
        <recommendedName>
            <fullName evidence="15">Pantothenate synthetase</fullName>
            <shortName evidence="15">PS</shortName>
            <ecNumber evidence="15">6.3.2.1</ecNumber>
        </recommendedName>
        <alternativeName>
            <fullName evidence="15">Pantoate--beta-alanine ligase</fullName>
        </alternativeName>
        <alternativeName>
            <fullName evidence="15">Pantoate-activating enzyme</fullName>
        </alternativeName>
    </domain>
    <domain>
        <recommendedName>
            <fullName evidence="15">Cytidylate kinase</fullName>
            <shortName evidence="15">CK</shortName>
            <ecNumber evidence="15">2.7.4.25</ecNumber>
        </recommendedName>
        <alternativeName>
            <fullName evidence="15">Cytidine monophosphate kinase</fullName>
            <shortName evidence="15">CMP kinase</shortName>
        </alternativeName>
    </domain>
</protein>
<dbReference type="NCBIfam" id="NF010004">
    <property type="entry name" value="PRK13477.1"/>
    <property type="match status" value="1"/>
</dbReference>
<dbReference type="GO" id="GO:0036430">
    <property type="term" value="F:CMP kinase activity"/>
    <property type="evidence" value="ECO:0007669"/>
    <property type="project" value="RHEA"/>
</dbReference>
<dbReference type="HAMAP" id="MF_01349">
    <property type="entry name" value="PanCY"/>
    <property type="match status" value="1"/>
</dbReference>
<dbReference type="CDD" id="cd00560">
    <property type="entry name" value="PanC"/>
    <property type="match status" value="1"/>
</dbReference>